<gene>
    <name evidence="5" type="ORF">HS088_TW03G00268</name>
</gene>
<accession>A0A7J7DUH1</accession>
<dbReference type="InterPro" id="IPR044179">
    <property type="entry name" value="PPR5-like"/>
</dbReference>
<dbReference type="OrthoDB" id="185373at2759"/>
<evidence type="ECO:0000256" key="3">
    <source>
        <dbReference type="PROSITE-ProRule" id="PRU00708"/>
    </source>
</evidence>
<dbReference type="Gene3D" id="1.25.40.10">
    <property type="entry name" value="Tetratricopeptide repeat domain"/>
    <property type="match status" value="3"/>
</dbReference>
<evidence type="ECO:0000313" key="5">
    <source>
        <dbReference type="EMBL" id="KAF5749941.1"/>
    </source>
</evidence>
<evidence type="ECO:0000256" key="2">
    <source>
        <dbReference type="ARBA" id="ARBA00022737"/>
    </source>
</evidence>
<keyword evidence="6" id="KW-1185">Reference proteome</keyword>
<feature type="repeat" description="PPR" evidence="3">
    <location>
        <begin position="405"/>
        <end position="439"/>
    </location>
</feature>
<dbReference type="AlphaFoldDB" id="A0A7J7DUH1"/>
<evidence type="ECO:0000313" key="6">
    <source>
        <dbReference type="Proteomes" id="UP000593562"/>
    </source>
</evidence>
<feature type="repeat" description="PPR" evidence="3">
    <location>
        <begin position="300"/>
        <end position="334"/>
    </location>
</feature>
<proteinExistence type="inferred from homology"/>
<comment type="caution">
    <text evidence="5">The sequence shown here is derived from an EMBL/GenBank/DDBJ whole genome shotgun (WGS) entry which is preliminary data.</text>
</comment>
<dbReference type="Pfam" id="PF13812">
    <property type="entry name" value="PPR_3"/>
    <property type="match status" value="1"/>
</dbReference>
<feature type="repeat" description="PPR" evidence="3">
    <location>
        <begin position="195"/>
        <end position="229"/>
    </location>
</feature>
<comment type="similarity">
    <text evidence="1">Belongs to the PPR family. P subfamily.</text>
</comment>
<reference evidence="5 6" key="1">
    <citation type="journal article" date="2020" name="Nat. Commun.">
        <title>Genome of Tripterygium wilfordii and identification of cytochrome P450 involved in triptolide biosynthesis.</title>
        <authorList>
            <person name="Tu L."/>
            <person name="Su P."/>
            <person name="Zhang Z."/>
            <person name="Gao L."/>
            <person name="Wang J."/>
            <person name="Hu T."/>
            <person name="Zhou J."/>
            <person name="Zhang Y."/>
            <person name="Zhao Y."/>
            <person name="Liu Y."/>
            <person name="Song Y."/>
            <person name="Tong Y."/>
            <person name="Lu Y."/>
            <person name="Yang J."/>
            <person name="Xu C."/>
            <person name="Jia M."/>
            <person name="Peters R.J."/>
            <person name="Huang L."/>
            <person name="Gao W."/>
        </authorList>
    </citation>
    <scope>NUCLEOTIDE SEQUENCE [LARGE SCALE GENOMIC DNA]</scope>
    <source>
        <strain evidence="6">cv. XIE 37</strain>
        <tissue evidence="5">Leaf</tissue>
    </source>
</reference>
<evidence type="ECO:0000256" key="4">
    <source>
        <dbReference type="SAM" id="MobiDB-lite"/>
    </source>
</evidence>
<protein>
    <submittedName>
        <fullName evidence="5">Tetratricopeptide repeat (TPR)-like superfamily protein isoform 1</fullName>
    </submittedName>
</protein>
<sequence length="482" mass="55159">MALHSLHLSPSLHYQTTTTTTHSCLLENRRLKTRITCAKTRPRKLPALDGDKSESQELVRNIVRSFSDKEPLVKTLNKYVRIVRTEHCFLLFEELGKRDKWLQCLEVFRWMQKQRWYIADNGVYSKLISVMGKKGQTRMAMWLFSEMRNSGCRPDTSVYNSVITAHLHSKDKAKALDKALGYFNKMKGMERCKPNIVTYNILLRAFAQAQNATQVNALFKDLEESIISPDIYTYNGVMDAYGKNGMIREMESVLSLLKTQQCKPDIITFNLLIDSYGRRQEFEKMEQVFKSLLRSKEKPTLPTFHSMIINYGKARLKEKARDVFKKMTDMKYMPSFVTYECLIMMYGLCDCVSSAREVFDEIVESGKEVKVSTLNAMLTVYCNNGLPIEANILFENTQNLKVLPDSSTYKLLYKAYTKGNMKDLLQKLLKHMDKAGVVPNKRFFQDALGAFGSSRATKNSASGTNSSSRLQSRVGTKLGVSS</sequence>
<dbReference type="SUPFAM" id="SSF48452">
    <property type="entry name" value="TPR-like"/>
    <property type="match status" value="1"/>
</dbReference>
<keyword evidence="2" id="KW-0677">Repeat</keyword>
<feature type="repeat" description="PPR" evidence="3">
    <location>
        <begin position="230"/>
        <end position="264"/>
    </location>
</feature>
<dbReference type="GO" id="GO:0003729">
    <property type="term" value="F:mRNA binding"/>
    <property type="evidence" value="ECO:0007669"/>
    <property type="project" value="InterPro"/>
</dbReference>
<dbReference type="FunCoup" id="A0A7J7DUH1">
    <property type="interactions" value="1966"/>
</dbReference>
<feature type="region of interest" description="Disordered" evidence="4">
    <location>
        <begin position="454"/>
        <end position="482"/>
    </location>
</feature>
<feature type="repeat" description="PPR" evidence="3">
    <location>
        <begin position="265"/>
        <end position="299"/>
    </location>
</feature>
<evidence type="ECO:0000256" key="1">
    <source>
        <dbReference type="ARBA" id="ARBA00007626"/>
    </source>
</evidence>
<dbReference type="InterPro" id="IPR011990">
    <property type="entry name" value="TPR-like_helical_dom_sf"/>
</dbReference>
<dbReference type="EMBL" id="JAAARO010000003">
    <property type="protein sequence ID" value="KAF5749941.1"/>
    <property type="molecule type" value="Genomic_DNA"/>
</dbReference>
<dbReference type="Pfam" id="PF01535">
    <property type="entry name" value="PPR"/>
    <property type="match status" value="4"/>
</dbReference>
<dbReference type="NCBIfam" id="TIGR00756">
    <property type="entry name" value="PPR"/>
    <property type="match status" value="5"/>
</dbReference>
<dbReference type="PANTHER" id="PTHR47874">
    <property type="entry name" value="EXPRESSED PROTEIN"/>
    <property type="match status" value="1"/>
</dbReference>
<dbReference type="Pfam" id="PF13041">
    <property type="entry name" value="PPR_2"/>
    <property type="match status" value="1"/>
</dbReference>
<dbReference type="PANTHER" id="PTHR47874:SF5">
    <property type="entry name" value="PENTATRICOPEPTIDE REPEAT-CONTAINING PROTEIN PPR5 HOMOLOG, CHLOROPLASTIC"/>
    <property type="match status" value="1"/>
</dbReference>
<name>A0A7J7DUH1_TRIWF</name>
<organism evidence="5 6">
    <name type="scientific">Tripterygium wilfordii</name>
    <name type="common">Thunder God vine</name>
    <dbReference type="NCBI Taxonomy" id="458696"/>
    <lineage>
        <taxon>Eukaryota</taxon>
        <taxon>Viridiplantae</taxon>
        <taxon>Streptophyta</taxon>
        <taxon>Embryophyta</taxon>
        <taxon>Tracheophyta</taxon>
        <taxon>Spermatophyta</taxon>
        <taxon>Magnoliopsida</taxon>
        <taxon>eudicotyledons</taxon>
        <taxon>Gunneridae</taxon>
        <taxon>Pentapetalae</taxon>
        <taxon>rosids</taxon>
        <taxon>fabids</taxon>
        <taxon>Celastrales</taxon>
        <taxon>Celastraceae</taxon>
        <taxon>Tripterygium</taxon>
    </lineage>
</organism>
<dbReference type="Proteomes" id="UP000593562">
    <property type="component" value="Unassembled WGS sequence"/>
</dbReference>
<dbReference type="InterPro" id="IPR002885">
    <property type="entry name" value="PPR_rpt"/>
</dbReference>
<dbReference type="InParanoid" id="A0A7J7DUH1"/>
<feature type="repeat" description="PPR" evidence="3">
    <location>
        <begin position="120"/>
        <end position="154"/>
    </location>
</feature>
<dbReference type="PROSITE" id="PS51375">
    <property type="entry name" value="PPR"/>
    <property type="match status" value="6"/>
</dbReference>